<dbReference type="EC" id="2.1.1.320" evidence="7"/>
<dbReference type="SUPFAM" id="SSF53335">
    <property type="entry name" value="S-adenosyl-L-methionine-dependent methyltransferases"/>
    <property type="match status" value="1"/>
</dbReference>
<dbReference type="GO" id="GO:0035243">
    <property type="term" value="F:protein-arginine omega-N symmetric methyltransferase activity"/>
    <property type="evidence" value="ECO:0007669"/>
    <property type="project" value="UniProtKB-EC"/>
</dbReference>
<dbReference type="PANTHER" id="PTHR12049">
    <property type="entry name" value="PROTEIN ARGININE METHYLTRANSFERASE NDUFAF7, MITOCHONDRIAL"/>
    <property type="match status" value="1"/>
</dbReference>
<dbReference type="InterPro" id="IPR003788">
    <property type="entry name" value="NDUFAF7"/>
</dbReference>
<evidence type="ECO:0000313" key="8">
    <source>
        <dbReference type="EMBL" id="KAJ3124727.1"/>
    </source>
</evidence>
<accession>A0AAD5T3K9</accession>
<reference evidence="8" key="1">
    <citation type="submission" date="2020-05" db="EMBL/GenBank/DDBJ databases">
        <title>Phylogenomic resolution of chytrid fungi.</title>
        <authorList>
            <person name="Stajich J.E."/>
            <person name="Amses K."/>
            <person name="Simmons R."/>
            <person name="Seto K."/>
            <person name="Myers J."/>
            <person name="Bonds A."/>
            <person name="Quandt C.A."/>
            <person name="Barry K."/>
            <person name="Liu P."/>
            <person name="Grigoriev I."/>
            <person name="Longcore J.E."/>
            <person name="James T.Y."/>
        </authorList>
    </citation>
    <scope>NUCLEOTIDE SEQUENCE</scope>
    <source>
        <strain evidence="8">JEL0513</strain>
    </source>
</reference>
<protein>
    <recommendedName>
        <fullName evidence="7">Protein arginine methyltransferase NDUFAF7</fullName>
        <ecNumber evidence="7">2.1.1.320</ecNumber>
    </recommendedName>
</protein>
<dbReference type="InterPro" id="IPR029063">
    <property type="entry name" value="SAM-dependent_MTases_sf"/>
</dbReference>
<evidence type="ECO:0000313" key="9">
    <source>
        <dbReference type="Proteomes" id="UP001211907"/>
    </source>
</evidence>
<organism evidence="8 9">
    <name type="scientific">Physocladia obscura</name>
    <dbReference type="NCBI Taxonomy" id="109957"/>
    <lineage>
        <taxon>Eukaryota</taxon>
        <taxon>Fungi</taxon>
        <taxon>Fungi incertae sedis</taxon>
        <taxon>Chytridiomycota</taxon>
        <taxon>Chytridiomycota incertae sedis</taxon>
        <taxon>Chytridiomycetes</taxon>
        <taxon>Chytridiales</taxon>
        <taxon>Chytriomycetaceae</taxon>
        <taxon>Physocladia</taxon>
    </lineage>
</organism>
<dbReference type="Pfam" id="PF02636">
    <property type="entry name" value="Methyltransf_28"/>
    <property type="match status" value="1"/>
</dbReference>
<dbReference type="InterPro" id="IPR038375">
    <property type="entry name" value="NDUFAF7_sf"/>
</dbReference>
<dbReference type="GO" id="GO:0005739">
    <property type="term" value="C:mitochondrion"/>
    <property type="evidence" value="ECO:0007669"/>
    <property type="project" value="UniProtKB-SubCell"/>
</dbReference>
<comment type="function">
    <text evidence="7">Arginine methyltransferase involved in the assembly or stability of mitochondrial NADH:ubiquinone oxidoreductase complex (complex I).</text>
</comment>
<dbReference type="AlphaFoldDB" id="A0AAD5T3K9"/>
<feature type="non-terminal residue" evidence="8">
    <location>
        <position position="407"/>
    </location>
</feature>
<evidence type="ECO:0000256" key="6">
    <source>
        <dbReference type="ARBA" id="ARBA00048612"/>
    </source>
</evidence>
<proteinExistence type="inferred from homology"/>
<comment type="similarity">
    <text evidence="2 7">Belongs to the NDUFAF7 family.</text>
</comment>
<keyword evidence="9" id="KW-1185">Reference proteome</keyword>
<gene>
    <name evidence="8" type="ORF">HK100_011139</name>
</gene>
<dbReference type="EMBL" id="JADGJH010000654">
    <property type="protein sequence ID" value="KAJ3124727.1"/>
    <property type="molecule type" value="Genomic_DNA"/>
</dbReference>
<comment type="subcellular location">
    <subcellularLocation>
        <location evidence="1 7">Mitochondrion</location>
    </subcellularLocation>
</comment>
<evidence type="ECO:0000256" key="1">
    <source>
        <dbReference type="ARBA" id="ARBA00004173"/>
    </source>
</evidence>
<evidence type="ECO:0000256" key="4">
    <source>
        <dbReference type="ARBA" id="ARBA00022679"/>
    </source>
</evidence>
<keyword evidence="4 7" id="KW-0808">Transferase</keyword>
<evidence type="ECO:0000256" key="2">
    <source>
        <dbReference type="ARBA" id="ARBA00005891"/>
    </source>
</evidence>
<dbReference type="GO" id="GO:0032259">
    <property type="term" value="P:methylation"/>
    <property type="evidence" value="ECO:0007669"/>
    <property type="project" value="UniProtKB-KW"/>
</dbReference>
<evidence type="ECO:0000256" key="3">
    <source>
        <dbReference type="ARBA" id="ARBA00022603"/>
    </source>
</evidence>
<evidence type="ECO:0000256" key="7">
    <source>
        <dbReference type="RuleBase" id="RU364114"/>
    </source>
</evidence>
<comment type="caution">
    <text evidence="8">The sequence shown here is derived from an EMBL/GenBank/DDBJ whole genome shotgun (WGS) entry which is preliminary data.</text>
</comment>
<dbReference type="PANTHER" id="PTHR12049:SF5">
    <property type="entry name" value="PROTEIN ARGININE METHYLTRANSFERASE NDUFAF7 HOMOLOG, MITOCHONDRIAL"/>
    <property type="match status" value="1"/>
</dbReference>
<sequence length="407" mass="46670">MSTRTFIHNALYNKNYGYFSKNARIFTVPNEAGIPFATLRDGSEFLDHLAHLYNTFDKSLDENTRQVWHTPTELFKPHYANSVASYILKEYVADNNEPLRIYEVGAGNGTMCSGILDFLKQHHPKIYQRTEYVIIEISTKLAGTQKLRVSGGNESATAKIGGHRVNVINKSIFEWSNVVPDKCFVIAMEDNFSHDLVRYTQDTGEPVQGIVLIDQDGDFQEAFEPLSDSYIKEYLELRDKWNGGAKRPKVLSHPILRKISSLLPFGANLSQAEFLPTMNMRFMQILHQNFPKHRLILSDFCYLPDTVPGHMGPVVQTRYKGAMVPCSTYLVQPGWFDIFFPTDFEEMAKMYTTIGNTVDQESRYEQRKTQILTQKEFLVENAVGLEACRTKSGEIPMLDFYENFKFL</sequence>
<name>A0AAD5T3K9_9FUNG</name>
<dbReference type="Gene3D" id="3.40.50.12710">
    <property type="match status" value="1"/>
</dbReference>
<evidence type="ECO:0000256" key="5">
    <source>
        <dbReference type="ARBA" id="ARBA00023128"/>
    </source>
</evidence>
<keyword evidence="3 7" id="KW-0489">Methyltransferase</keyword>
<dbReference type="Proteomes" id="UP001211907">
    <property type="component" value="Unassembled WGS sequence"/>
</dbReference>
<keyword evidence="5 7" id="KW-0496">Mitochondrion</keyword>
<comment type="catalytic activity">
    <reaction evidence="6 7">
        <text>L-arginyl-[protein] + 2 S-adenosyl-L-methionine = N(omega),N(omega)'-dimethyl-L-arginyl-[protein] + 2 S-adenosyl-L-homocysteine + 2 H(+)</text>
        <dbReference type="Rhea" id="RHEA:48108"/>
        <dbReference type="Rhea" id="RHEA-COMP:10532"/>
        <dbReference type="Rhea" id="RHEA-COMP:11992"/>
        <dbReference type="ChEBI" id="CHEBI:15378"/>
        <dbReference type="ChEBI" id="CHEBI:29965"/>
        <dbReference type="ChEBI" id="CHEBI:57856"/>
        <dbReference type="ChEBI" id="CHEBI:59789"/>
        <dbReference type="ChEBI" id="CHEBI:88221"/>
        <dbReference type="EC" id="2.1.1.320"/>
    </reaction>
</comment>